<proteinExistence type="predicted"/>
<accession>A0A194ANQ5</accession>
<organism evidence="1">
    <name type="scientific">Pinctada fucata</name>
    <name type="common">Akoya pearl oyster</name>
    <name type="synonym">Pinctada imbricata fucata</name>
    <dbReference type="NCBI Taxonomy" id="50426"/>
    <lineage>
        <taxon>Eukaryota</taxon>
        <taxon>Metazoa</taxon>
        <taxon>Spiralia</taxon>
        <taxon>Lophotrochozoa</taxon>
        <taxon>Mollusca</taxon>
        <taxon>Bivalvia</taxon>
        <taxon>Autobranchia</taxon>
        <taxon>Pteriomorphia</taxon>
        <taxon>Pterioida</taxon>
        <taxon>Pterioidea</taxon>
        <taxon>Pteriidae</taxon>
        <taxon>Pinctada</taxon>
    </lineage>
</organism>
<name>A0A194ANQ5_PINFU</name>
<protein>
    <submittedName>
        <fullName evidence="1">Uncharacterized protein</fullName>
    </submittedName>
</protein>
<evidence type="ECO:0000313" key="1">
    <source>
        <dbReference type="EMBL" id="JAS04210.1"/>
    </source>
</evidence>
<dbReference type="EMBL" id="GELH01000062">
    <property type="protein sequence ID" value="JAS04210.1"/>
    <property type="molecule type" value="Transcribed_RNA"/>
</dbReference>
<dbReference type="EMBL" id="GELH01000061">
    <property type="protein sequence ID" value="JAS04211.1"/>
    <property type="molecule type" value="Transcribed_RNA"/>
</dbReference>
<sequence>MCSSFNNTFSMPYQYETVYVCSTYINIHVSVVNYQGKQGRSYYFVICPFSIFSVEFDHPKIHVSPHAVFISYT</sequence>
<reference evidence="1" key="1">
    <citation type="submission" date="2016-03" db="EMBL/GenBank/DDBJ databases">
        <authorList>
            <person name="Ploux O."/>
        </authorList>
    </citation>
    <scope>NUCLEOTIDE SEQUENCE</scope>
    <source>
        <tissue evidence="1">Mantle</tissue>
    </source>
</reference>
<dbReference type="AlphaFoldDB" id="A0A194ANQ5"/>